<evidence type="ECO:0000259" key="1">
    <source>
        <dbReference type="Pfam" id="PF01467"/>
    </source>
</evidence>
<dbReference type="GO" id="GO:0015937">
    <property type="term" value="P:coenzyme A biosynthetic process"/>
    <property type="evidence" value="ECO:0007669"/>
    <property type="project" value="TreeGrafter"/>
</dbReference>
<proteinExistence type="predicted"/>
<feature type="domain" description="Cytidyltransferase-like" evidence="1">
    <location>
        <begin position="122"/>
        <end position="262"/>
    </location>
</feature>
<dbReference type="NCBIfam" id="NF001985">
    <property type="entry name" value="PRK00777.1"/>
    <property type="match status" value="1"/>
</dbReference>
<organism evidence="2 3">
    <name type="scientific">Trypanosoma equiperdum</name>
    <dbReference type="NCBI Taxonomy" id="5694"/>
    <lineage>
        <taxon>Eukaryota</taxon>
        <taxon>Discoba</taxon>
        <taxon>Euglenozoa</taxon>
        <taxon>Kinetoplastea</taxon>
        <taxon>Metakinetoplastina</taxon>
        <taxon>Trypanosomatida</taxon>
        <taxon>Trypanosomatidae</taxon>
        <taxon>Trypanosoma</taxon>
    </lineage>
</organism>
<keyword evidence="3" id="KW-1185">Reference proteome</keyword>
<name>A0A1G4IC80_TRYEQ</name>
<keyword evidence="2" id="KW-0548">Nucleotidyltransferase</keyword>
<comment type="caution">
    <text evidence="2">The sequence shown here is derived from an EMBL/GenBank/DDBJ whole genome shotgun (WGS) entry which is preliminary data.</text>
</comment>
<dbReference type="Gene3D" id="3.40.50.620">
    <property type="entry name" value="HUPs"/>
    <property type="match status" value="1"/>
</dbReference>
<dbReference type="GO" id="GO:0016779">
    <property type="term" value="F:nucleotidyltransferase activity"/>
    <property type="evidence" value="ECO:0007669"/>
    <property type="project" value="UniProtKB-KW"/>
</dbReference>
<evidence type="ECO:0000313" key="2">
    <source>
        <dbReference type="EMBL" id="SCU69799.1"/>
    </source>
</evidence>
<dbReference type="SUPFAM" id="SSF52374">
    <property type="entry name" value="Nucleotidylyl transferase"/>
    <property type="match status" value="1"/>
</dbReference>
<protein>
    <submittedName>
        <fullName evidence="2">Cytidylyltransferase, putative</fullName>
    </submittedName>
</protein>
<dbReference type="PANTHER" id="PTHR10695:SF46">
    <property type="entry name" value="BIFUNCTIONAL COENZYME A SYNTHASE-RELATED"/>
    <property type="match status" value="1"/>
</dbReference>
<dbReference type="Pfam" id="PF01467">
    <property type="entry name" value="CTP_transf_like"/>
    <property type="match status" value="1"/>
</dbReference>
<keyword evidence="2" id="KW-0808">Transferase</keyword>
<accession>A0A1G4IC80</accession>
<dbReference type="Proteomes" id="UP000195570">
    <property type="component" value="Unassembled WGS sequence"/>
</dbReference>
<gene>
    <name evidence="2" type="ORF">TEOVI_000136800</name>
</gene>
<dbReference type="EMBL" id="CZPT02001308">
    <property type="protein sequence ID" value="SCU69799.1"/>
    <property type="molecule type" value="Genomic_DNA"/>
</dbReference>
<dbReference type="RefSeq" id="XP_067080704.1">
    <property type="nucleotide sequence ID" value="XM_067224603.1"/>
</dbReference>
<dbReference type="SMR" id="A0A1G4IC80"/>
<evidence type="ECO:0000313" key="3">
    <source>
        <dbReference type="Proteomes" id="UP000195570"/>
    </source>
</evidence>
<dbReference type="InterPro" id="IPR014729">
    <property type="entry name" value="Rossmann-like_a/b/a_fold"/>
</dbReference>
<sequence>MDPLLLGTSAGLERNCTVLFSHLTALCGTKPAGEPHNPLQVHLRVDDGHRDTALQHIKVLYDVAVRHNPRTSVTVVPLAPLEYYETPNRNTNSREGHKLPLFTASLMTPNCGFNPVYKGVAVGGTFDRLHGGHKLLLTTALLHATQVLRIGVTVSTMLTTKIHADLIEPFEVRCAAVTKFAHLLRPDLGLEVAGIADRAGGADSDPSLEALVVSPETVGALPSINTARLSVGLKPLECVLVPYVGVCDDEESRVSSTNIRKRLCELST</sequence>
<reference evidence="2" key="1">
    <citation type="submission" date="2016-09" db="EMBL/GenBank/DDBJ databases">
        <authorList>
            <person name="Hebert L."/>
            <person name="Moumen B."/>
        </authorList>
    </citation>
    <scope>NUCLEOTIDE SEQUENCE [LARGE SCALE GENOMIC DNA]</scope>
    <source>
        <strain evidence="2">OVI</strain>
    </source>
</reference>
<dbReference type="PANTHER" id="PTHR10695">
    <property type="entry name" value="DEPHOSPHO-COA KINASE-RELATED"/>
    <property type="match status" value="1"/>
</dbReference>
<dbReference type="GeneID" id="92375308"/>
<dbReference type="VEuPathDB" id="TriTrypDB:TEOVI_000136800"/>
<dbReference type="GO" id="GO:0004140">
    <property type="term" value="F:dephospho-CoA kinase activity"/>
    <property type="evidence" value="ECO:0007669"/>
    <property type="project" value="TreeGrafter"/>
</dbReference>
<dbReference type="AlphaFoldDB" id="A0A1G4IC80"/>
<dbReference type="InterPro" id="IPR004821">
    <property type="entry name" value="Cyt_trans-like"/>
</dbReference>